<evidence type="ECO:0000256" key="7">
    <source>
        <dbReference type="ARBA" id="ARBA00023053"/>
    </source>
</evidence>
<sequence length="626" mass="68558">METSGFTTSATTIAATTMTTTTTTMMGTTSTTSGFINFADQSKPYFTPLDYGLFFFMLTVSGCIGIYYGFFAKQKQDNTEEYILGSKQMKVLPIAASMISGHISGITMLAVPADVYANGIQYVMSFIPMIIIALALNYLYLPVFYELGYASSFTYLEKRFDRKVKITASLVYALDRILILPIIMYAPALALNQVSGLNVHYICVAICVLCIFYTTVGGFRAVVWTDAIQFISMVGSVLAVLCFGTKAVGGFGQVFESAERGNRLNFLELTPNPLVRSSIWTISFGLTTMWLAQKSTSQNTIQKCLSLPSIEKAKTCVWLFSIGTVLLKTCSCYIGILMYSVYEHCDPFSTGIVKKLDQMLPYFTMTIAKDAFGLPGLFIAGIFSAALATMSSSLNALAGTLFEDIIKPYTSDFSEKARSNVMKGIVVCLGVVTILLVFVIERLGSIMHLGYSLHGLTSGALLALFTVGMLSRTVNAKGIIAGSTVSMIVVGIILVGAQSNPKQPPLPFSNGQCPEVLLNSTLHMAQVWQKQGAKHVEIFWLFRISFMYYSLIGFLASALVAYVVSKFTGGCEDIDERLLAPYIRRGGNNDDKFSGKYEYNTVEFALKKVVVNGDDIEKEHKEAESK</sequence>
<dbReference type="PANTHER" id="PTHR42985">
    <property type="entry name" value="SODIUM-COUPLED MONOCARBOXYLATE TRANSPORTER"/>
    <property type="match status" value="1"/>
</dbReference>
<feature type="transmembrane region" description="Helical" evidence="12">
    <location>
        <begin position="51"/>
        <end position="70"/>
    </location>
</feature>
<dbReference type="GO" id="GO:0006814">
    <property type="term" value="P:sodium ion transport"/>
    <property type="evidence" value="ECO:0007669"/>
    <property type="project" value="UniProtKB-KW"/>
</dbReference>
<evidence type="ECO:0008006" key="15">
    <source>
        <dbReference type="Google" id="ProtNLM"/>
    </source>
</evidence>
<evidence type="ECO:0000256" key="2">
    <source>
        <dbReference type="ARBA" id="ARBA00006434"/>
    </source>
</evidence>
<dbReference type="PROSITE" id="PS50283">
    <property type="entry name" value="NA_SOLUT_SYMP_3"/>
    <property type="match status" value="1"/>
</dbReference>
<gene>
    <name evidence="13" type="ORF">HERILL_LOCUS2569</name>
</gene>
<evidence type="ECO:0000256" key="11">
    <source>
        <dbReference type="RuleBase" id="RU362091"/>
    </source>
</evidence>
<feature type="transmembrane region" description="Helical" evidence="12">
    <location>
        <begin position="166"/>
        <end position="187"/>
    </location>
</feature>
<dbReference type="InterPro" id="IPR001734">
    <property type="entry name" value="Na/solute_symporter"/>
</dbReference>
<feature type="transmembrane region" description="Helical" evidence="12">
    <location>
        <begin position="230"/>
        <end position="254"/>
    </location>
</feature>
<dbReference type="Pfam" id="PF00474">
    <property type="entry name" value="SSF"/>
    <property type="match status" value="1"/>
</dbReference>
<feature type="transmembrane region" description="Helical" evidence="12">
    <location>
        <begin position="123"/>
        <end position="145"/>
    </location>
</feature>
<evidence type="ECO:0000256" key="1">
    <source>
        <dbReference type="ARBA" id="ARBA00004651"/>
    </source>
</evidence>
<dbReference type="PANTHER" id="PTHR42985:SF21">
    <property type="entry name" value="SODIUM-DEPENDENT MULTIVITAMIN TRANSPORTER-LIKE PROTEIN"/>
    <property type="match status" value="1"/>
</dbReference>
<keyword evidence="5 12" id="KW-0812">Transmembrane</keyword>
<dbReference type="InterPro" id="IPR051163">
    <property type="entry name" value="Sodium:Solute_Symporter_SSF"/>
</dbReference>
<keyword evidence="3" id="KW-0813">Transport</keyword>
<evidence type="ECO:0000256" key="5">
    <source>
        <dbReference type="ARBA" id="ARBA00022692"/>
    </source>
</evidence>
<feature type="transmembrane region" description="Helical" evidence="12">
    <location>
        <begin position="421"/>
        <end position="440"/>
    </location>
</feature>
<dbReference type="InParanoid" id="A0A7R8YRC7"/>
<comment type="similarity">
    <text evidence="2 11">Belongs to the sodium:solute symporter (SSF) (TC 2.A.21) family.</text>
</comment>
<dbReference type="EMBL" id="LR899009">
    <property type="protein sequence ID" value="CAD7079349.1"/>
    <property type="molecule type" value="Genomic_DNA"/>
</dbReference>
<dbReference type="GO" id="GO:0005886">
    <property type="term" value="C:plasma membrane"/>
    <property type="evidence" value="ECO:0007669"/>
    <property type="project" value="UniProtKB-SubCell"/>
</dbReference>
<keyword evidence="4" id="KW-1003">Cell membrane</keyword>
<keyword evidence="6 12" id="KW-1133">Transmembrane helix</keyword>
<protein>
    <recommendedName>
        <fullName evidence="15">Sodium-coupled monocarboxylate transporter 1</fullName>
    </recommendedName>
</protein>
<dbReference type="AlphaFoldDB" id="A0A7R8YRC7"/>
<dbReference type="OrthoDB" id="8015815at2759"/>
<evidence type="ECO:0000256" key="12">
    <source>
        <dbReference type="SAM" id="Phobius"/>
    </source>
</evidence>
<feature type="transmembrane region" description="Helical" evidence="12">
    <location>
        <begin position="199"/>
        <end position="223"/>
    </location>
</feature>
<evidence type="ECO:0000256" key="3">
    <source>
        <dbReference type="ARBA" id="ARBA00022448"/>
    </source>
</evidence>
<evidence type="ECO:0000313" key="13">
    <source>
        <dbReference type="EMBL" id="CAD7079349.1"/>
    </source>
</evidence>
<dbReference type="GO" id="GO:0015293">
    <property type="term" value="F:symporter activity"/>
    <property type="evidence" value="ECO:0007669"/>
    <property type="project" value="TreeGrafter"/>
</dbReference>
<dbReference type="Gene3D" id="1.20.1730.10">
    <property type="entry name" value="Sodium/glucose cotransporter"/>
    <property type="match status" value="1"/>
</dbReference>
<evidence type="ECO:0000313" key="14">
    <source>
        <dbReference type="Proteomes" id="UP000594454"/>
    </source>
</evidence>
<evidence type="ECO:0000256" key="8">
    <source>
        <dbReference type="ARBA" id="ARBA00023065"/>
    </source>
</evidence>
<proteinExistence type="inferred from homology"/>
<dbReference type="NCBIfam" id="TIGR00813">
    <property type="entry name" value="sss"/>
    <property type="match status" value="1"/>
</dbReference>
<feature type="transmembrane region" description="Helical" evidence="12">
    <location>
        <begin position="546"/>
        <end position="564"/>
    </location>
</feature>
<name>A0A7R8YRC7_HERIL</name>
<feature type="transmembrane region" description="Helical" evidence="12">
    <location>
        <begin position="317"/>
        <end position="342"/>
    </location>
</feature>
<feature type="transmembrane region" description="Helical" evidence="12">
    <location>
        <begin position="91"/>
        <end position="111"/>
    </location>
</feature>
<keyword evidence="14" id="KW-1185">Reference proteome</keyword>
<evidence type="ECO:0000256" key="4">
    <source>
        <dbReference type="ARBA" id="ARBA00022475"/>
    </source>
</evidence>
<feature type="transmembrane region" description="Helical" evidence="12">
    <location>
        <begin position="479"/>
        <end position="497"/>
    </location>
</feature>
<feature type="transmembrane region" description="Helical" evidence="12">
    <location>
        <begin position="362"/>
        <end position="388"/>
    </location>
</feature>
<dbReference type="InterPro" id="IPR038377">
    <property type="entry name" value="Na/Glc_symporter_sf"/>
</dbReference>
<keyword evidence="8" id="KW-0406">Ion transport</keyword>
<feature type="transmembrane region" description="Helical" evidence="12">
    <location>
        <begin position="446"/>
        <end position="467"/>
    </location>
</feature>
<dbReference type="Proteomes" id="UP000594454">
    <property type="component" value="Chromosome 1"/>
</dbReference>
<keyword evidence="9 12" id="KW-0472">Membrane</keyword>
<evidence type="ECO:0000256" key="10">
    <source>
        <dbReference type="ARBA" id="ARBA00023201"/>
    </source>
</evidence>
<accession>A0A7R8YRC7</accession>
<keyword evidence="7" id="KW-0915">Sodium</keyword>
<comment type="subcellular location">
    <subcellularLocation>
        <location evidence="1">Cell membrane</location>
        <topology evidence="1">Multi-pass membrane protein</topology>
    </subcellularLocation>
</comment>
<evidence type="ECO:0000256" key="9">
    <source>
        <dbReference type="ARBA" id="ARBA00023136"/>
    </source>
</evidence>
<dbReference type="OMA" id="ERMGQVM"/>
<evidence type="ECO:0000256" key="6">
    <source>
        <dbReference type="ARBA" id="ARBA00022989"/>
    </source>
</evidence>
<organism evidence="13 14">
    <name type="scientific">Hermetia illucens</name>
    <name type="common">Black soldier fly</name>
    <dbReference type="NCBI Taxonomy" id="343691"/>
    <lineage>
        <taxon>Eukaryota</taxon>
        <taxon>Metazoa</taxon>
        <taxon>Ecdysozoa</taxon>
        <taxon>Arthropoda</taxon>
        <taxon>Hexapoda</taxon>
        <taxon>Insecta</taxon>
        <taxon>Pterygota</taxon>
        <taxon>Neoptera</taxon>
        <taxon>Endopterygota</taxon>
        <taxon>Diptera</taxon>
        <taxon>Brachycera</taxon>
        <taxon>Stratiomyomorpha</taxon>
        <taxon>Stratiomyidae</taxon>
        <taxon>Hermetiinae</taxon>
        <taxon>Hermetia</taxon>
    </lineage>
</organism>
<reference evidence="13 14" key="1">
    <citation type="submission" date="2020-11" db="EMBL/GenBank/DDBJ databases">
        <authorList>
            <person name="Wallbank WR R."/>
            <person name="Pardo Diaz C."/>
            <person name="Kozak K."/>
            <person name="Martin S."/>
            <person name="Jiggins C."/>
            <person name="Moest M."/>
            <person name="Warren A I."/>
            <person name="Generalovic N T."/>
            <person name="Byers J.R.P. K."/>
            <person name="Montejo-Kovacevich G."/>
            <person name="Yen C E."/>
        </authorList>
    </citation>
    <scope>NUCLEOTIDE SEQUENCE [LARGE SCALE GENOMIC DNA]</scope>
</reference>
<feature type="transmembrane region" description="Helical" evidence="12">
    <location>
        <begin position="274"/>
        <end position="292"/>
    </location>
</feature>
<keyword evidence="10" id="KW-0739">Sodium transport</keyword>
<dbReference type="CDD" id="cd11492">
    <property type="entry name" value="SLC5sbd_NIS-SMVT"/>
    <property type="match status" value="1"/>
</dbReference>